<reference evidence="3" key="1">
    <citation type="journal article" date="2014" name="Int. J. Syst. Evol. Microbiol.">
        <title>Complete genome sequence of Corynebacterium casei LMG S-19264T (=DSM 44701T), isolated from a smear-ripened cheese.</title>
        <authorList>
            <consortium name="US DOE Joint Genome Institute (JGI-PGF)"/>
            <person name="Walter F."/>
            <person name="Albersmeier A."/>
            <person name="Kalinowski J."/>
            <person name="Ruckert C."/>
        </authorList>
    </citation>
    <scope>NUCLEOTIDE SEQUENCE</scope>
    <source>
        <strain evidence="3">KCTC 23732</strain>
    </source>
</reference>
<evidence type="ECO:0000256" key="2">
    <source>
        <dbReference type="SAM" id="SignalP"/>
    </source>
</evidence>
<reference evidence="3" key="2">
    <citation type="submission" date="2020-09" db="EMBL/GenBank/DDBJ databases">
        <authorList>
            <person name="Sun Q."/>
            <person name="Kim S."/>
        </authorList>
    </citation>
    <scope>NUCLEOTIDE SEQUENCE</scope>
    <source>
        <strain evidence="3">KCTC 23732</strain>
    </source>
</reference>
<dbReference type="AlphaFoldDB" id="A0A918MV05"/>
<dbReference type="RefSeq" id="WP_189383454.1">
    <property type="nucleotide sequence ID" value="NZ_BAABFY010000010.1"/>
</dbReference>
<accession>A0A918MV05</accession>
<keyword evidence="4" id="KW-1185">Reference proteome</keyword>
<proteinExistence type="predicted"/>
<gene>
    <name evidence="3" type="ORF">GCM10011450_00630</name>
</gene>
<evidence type="ECO:0000256" key="1">
    <source>
        <dbReference type="SAM" id="MobiDB-lite"/>
    </source>
</evidence>
<evidence type="ECO:0000313" key="3">
    <source>
        <dbReference type="EMBL" id="GGW75212.1"/>
    </source>
</evidence>
<comment type="caution">
    <text evidence="3">The sequence shown here is derived from an EMBL/GenBank/DDBJ whole genome shotgun (WGS) entry which is preliminary data.</text>
</comment>
<feature type="region of interest" description="Disordered" evidence="1">
    <location>
        <begin position="88"/>
        <end position="124"/>
    </location>
</feature>
<name>A0A918MV05_9BURK</name>
<sequence length="124" mass="13407">MRKYIIPALVMLTASTMVQAQEKDTRSAWAKSQDMYVEPTLRIKETTIIITPEQAQQLNMGTKQLPAGSYQEGSTVRTIVHPDGRVEQVQEAAGSTVPVAPPVSGTTQMAPQGTAPVQDLSTPK</sequence>
<organism evidence="3 4">
    <name type="scientific">Advenella faeciporci</name>
    <dbReference type="NCBI Taxonomy" id="797535"/>
    <lineage>
        <taxon>Bacteria</taxon>
        <taxon>Pseudomonadati</taxon>
        <taxon>Pseudomonadota</taxon>
        <taxon>Betaproteobacteria</taxon>
        <taxon>Burkholderiales</taxon>
        <taxon>Alcaligenaceae</taxon>
    </lineage>
</organism>
<protein>
    <submittedName>
        <fullName evidence="3">Uncharacterized protein</fullName>
    </submittedName>
</protein>
<feature type="signal peptide" evidence="2">
    <location>
        <begin position="1"/>
        <end position="20"/>
    </location>
</feature>
<keyword evidence="2" id="KW-0732">Signal</keyword>
<dbReference type="Proteomes" id="UP000608345">
    <property type="component" value="Unassembled WGS sequence"/>
</dbReference>
<feature type="chain" id="PRO_5037067426" evidence="2">
    <location>
        <begin position="21"/>
        <end position="124"/>
    </location>
</feature>
<dbReference type="EMBL" id="BMYS01000001">
    <property type="protein sequence ID" value="GGW75212.1"/>
    <property type="molecule type" value="Genomic_DNA"/>
</dbReference>
<evidence type="ECO:0000313" key="4">
    <source>
        <dbReference type="Proteomes" id="UP000608345"/>
    </source>
</evidence>